<dbReference type="InterPro" id="IPR000253">
    <property type="entry name" value="FHA_dom"/>
</dbReference>
<feature type="region of interest" description="Disordered" evidence="1">
    <location>
        <begin position="227"/>
        <end position="263"/>
    </location>
</feature>
<accession>A0A2P6TJS3</accession>
<feature type="compositionally biased region" description="Basic and acidic residues" evidence="1">
    <location>
        <begin position="545"/>
        <end position="557"/>
    </location>
</feature>
<dbReference type="SMART" id="SM00240">
    <property type="entry name" value="FHA"/>
    <property type="match status" value="1"/>
</dbReference>
<dbReference type="Gene3D" id="2.60.200.20">
    <property type="match status" value="1"/>
</dbReference>
<evidence type="ECO:0000313" key="4">
    <source>
        <dbReference type="Proteomes" id="UP000239899"/>
    </source>
</evidence>
<evidence type="ECO:0000259" key="2">
    <source>
        <dbReference type="PROSITE" id="PS50006"/>
    </source>
</evidence>
<feature type="compositionally biased region" description="Basic and acidic residues" evidence="1">
    <location>
        <begin position="524"/>
        <end position="533"/>
    </location>
</feature>
<feature type="compositionally biased region" description="Pro residues" evidence="1">
    <location>
        <begin position="122"/>
        <end position="142"/>
    </location>
</feature>
<feature type="region of interest" description="Disordered" evidence="1">
    <location>
        <begin position="510"/>
        <end position="615"/>
    </location>
</feature>
<dbReference type="InterPro" id="IPR050923">
    <property type="entry name" value="Cell_Proc_Reg/RNA_Proc"/>
</dbReference>
<feature type="region of interest" description="Disordered" evidence="1">
    <location>
        <begin position="641"/>
        <end position="671"/>
    </location>
</feature>
<feature type="compositionally biased region" description="Pro residues" evidence="1">
    <location>
        <begin position="173"/>
        <end position="186"/>
    </location>
</feature>
<evidence type="ECO:0000313" key="3">
    <source>
        <dbReference type="EMBL" id="PRW44331.1"/>
    </source>
</evidence>
<protein>
    <submittedName>
        <fullName evidence="3">Kanadaptin isoform A</fullName>
    </submittedName>
</protein>
<evidence type="ECO:0000256" key="1">
    <source>
        <dbReference type="SAM" id="MobiDB-lite"/>
    </source>
</evidence>
<feature type="compositionally biased region" description="Gly residues" evidence="1">
    <location>
        <begin position="595"/>
        <end position="610"/>
    </location>
</feature>
<feature type="compositionally biased region" description="Acidic residues" evidence="1">
    <location>
        <begin position="573"/>
        <end position="584"/>
    </location>
</feature>
<dbReference type="Proteomes" id="UP000239899">
    <property type="component" value="Unassembled WGS sequence"/>
</dbReference>
<feature type="region of interest" description="Disordered" evidence="1">
    <location>
        <begin position="105"/>
        <end position="193"/>
    </location>
</feature>
<gene>
    <name evidence="3" type="ORF">C2E21_6642</name>
</gene>
<name>A0A2P6TJS3_CHLSO</name>
<sequence length="973" mass="103044">MLLELGCVVAPEAVGAAALVVPGGLLPGGTHPPWRLALGLLVYWLLPLAPLLRLALACLFDRQDECSALVRNIGLAARHVRCYPPSPGPLTAGWQRRCSWPASAEMEAREEGAAEAQEPQFKAPPPRKPIAPPPKFGEPAPEPAAAGAEPQGDDAGNEQAGEQDQAGAAAGSKPPPPRFAAPPPRVPGAANAAKAAAVAAARAAQHATPAQRERMVMEAAANAIAAKQAQAEREAEAAARAAERGEPAAPRPSGSYEPPEWGGPAEGIPYTLDILKTGQLLDTLRLGEQGHYTLGRAPNNDIVLDHPSSSRLHAVIQFRSRDGAAFLLDPGSTHGTYLNKQRIPAGKHVPLRVGDQLRFGESTRLYVLGGPDELMPQEGPSKEERMKQAALKAMAARRERDEQVSKAQMEAALGGGASWGFGEDAINDDEDLDEVDWRAYAATKGLSEKQQKIADKVGGPGCMAVCMRACSGQGLSEKQQKIADKIRKREARVQHLQREIDKIKAKEKEMEELSAGQASTLVRNEQEIDKSMAEMEELEEQLQDSIRDAIGQRKRAAEAAGTKPKKKRRRDSDDEYEGSSDDDTFYDRTSKAKPGAGGGGGKKGKAGGGAKQEEVDAASLCGKKEALQEERQRLLQHLEKEEAAAAAVAAKSGSEGAAGGGSKAAGEGAQEDSLDAFMSDVAVQLESDKVASLKRELADVDAQLARTERLLKIADPDGYFKAGSKAVAAAAERAKRQLALEKQRREAEEKQRQQREAEQAKAEQEFVPEEEEEEGDAAQRQRRQASEASAKAANAAVAAKAAASVHKLEADDEQAGGLQVRQRPAAAPTAAAAAAGAPAGSSPAAAQAQQQAQQPEESNFEKRRKMIAAALAEQKARAGGAAGGGGSGGGAAQDAASKVLADLALLSRARQGAAADEDDEAEQERQRREWEAQRQRQKQKQQQGGGGDAAEEWQPPEGQTEDGRTSLNEKLGY</sequence>
<feature type="compositionally biased region" description="Basic and acidic residues" evidence="1">
    <location>
        <begin position="733"/>
        <end position="764"/>
    </location>
</feature>
<dbReference type="PANTHER" id="PTHR23308">
    <property type="entry name" value="NUCLEAR INHIBITOR OF PROTEIN PHOSPHATASE-1"/>
    <property type="match status" value="1"/>
</dbReference>
<dbReference type="Pfam" id="PF00498">
    <property type="entry name" value="FHA"/>
    <property type="match status" value="1"/>
</dbReference>
<dbReference type="AlphaFoldDB" id="A0A2P6TJS3"/>
<keyword evidence="4" id="KW-1185">Reference proteome</keyword>
<feature type="region of interest" description="Disordered" evidence="1">
    <location>
        <begin position="909"/>
        <end position="973"/>
    </location>
</feature>
<feature type="compositionally biased region" description="Low complexity" evidence="1">
    <location>
        <begin position="786"/>
        <end position="805"/>
    </location>
</feature>
<feature type="domain" description="FHA" evidence="2">
    <location>
        <begin position="292"/>
        <end position="343"/>
    </location>
</feature>
<feature type="compositionally biased region" description="Low complexity" evidence="1">
    <location>
        <begin position="824"/>
        <end position="855"/>
    </location>
</feature>
<dbReference type="OrthoDB" id="444265at2759"/>
<proteinExistence type="predicted"/>
<dbReference type="SUPFAM" id="SSF49879">
    <property type="entry name" value="SMAD/FHA domain"/>
    <property type="match status" value="1"/>
</dbReference>
<feature type="compositionally biased region" description="Low complexity" evidence="1">
    <location>
        <begin position="157"/>
        <end position="172"/>
    </location>
</feature>
<feature type="compositionally biased region" description="Acidic residues" evidence="1">
    <location>
        <begin position="766"/>
        <end position="776"/>
    </location>
</feature>
<feature type="region of interest" description="Disordered" evidence="1">
    <location>
        <begin position="733"/>
        <end position="894"/>
    </location>
</feature>
<feature type="compositionally biased region" description="Low complexity" evidence="1">
    <location>
        <begin position="644"/>
        <end position="655"/>
    </location>
</feature>
<dbReference type="EMBL" id="LHPG02000013">
    <property type="protein sequence ID" value="PRW44331.1"/>
    <property type="molecule type" value="Genomic_DNA"/>
</dbReference>
<dbReference type="InterPro" id="IPR008984">
    <property type="entry name" value="SMAD_FHA_dom_sf"/>
</dbReference>
<feature type="compositionally biased region" description="Basic and acidic residues" evidence="1">
    <location>
        <begin position="923"/>
        <end position="934"/>
    </location>
</feature>
<comment type="caution">
    <text evidence="3">The sequence shown here is derived from an EMBL/GenBank/DDBJ whole genome shotgun (WGS) entry which is preliminary data.</text>
</comment>
<reference evidence="3 4" key="1">
    <citation type="journal article" date="2018" name="Plant J.">
        <title>Genome sequences of Chlorella sorokiniana UTEX 1602 and Micractinium conductrix SAG 241.80: implications to maltose excretion by a green alga.</title>
        <authorList>
            <person name="Arriola M.B."/>
            <person name="Velmurugan N."/>
            <person name="Zhang Y."/>
            <person name="Plunkett M.H."/>
            <person name="Hondzo H."/>
            <person name="Barney B.M."/>
        </authorList>
    </citation>
    <scope>NUCLEOTIDE SEQUENCE [LARGE SCALE GENOMIC DNA]</scope>
    <source>
        <strain evidence="4">UTEX 1602</strain>
    </source>
</reference>
<feature type="compositionally biased region" description="Gly residues" evidence="1">
    <location>
        <begin position="880"/>
        <end position="891"/>
    </location>
</feature>
<feature type="compositionally biased region" description="Basic and acidic residues" evidence="1">
    <location>
        <begin position="230"/>
        <end position="246"/>
    </location>
</feature>
<dbReference type="CDD" id="cd22677">
    <property type="entry name" value="FHA_Kanadaptin"/>
    <property type="match status" value="1"/>
</dbReference>
<dbReference type="PROSITE" id="PS50006">
    <property type="entry name" value="FHA_DOMAIN"/>
    <property type="match status" value="1"/>
</dbReference>
<feature type="compositionally biased region" description="Low complexity" evidence="1">
    <location>
        <begin position="868"/>
        <end position="879"/>
    </location>
</feature>
<organism evidence="3 4">
    <name type="scientific">Chlorella sorokiniana</name>
    <name type="common">Freshwater green alga</name>
    <dbReference type="NCBI Taxonomy" id="3076"/>
    <lineage>
        <taxon>Eukaryota</taxon>
        <taxon>Viridiplantae</taxon>
        <taxon>Chlorophyta</taxon>
        <taxon>core chlorophytes</taxon>
        <taxon>Trebouxiophyceae</taxon>
        <taxon>Chlorellales</taxon>
        <taxon>Chlorellaceae</taxon>
        <taxon>Chlorella clade</taxon>
        <taxon>Chlorella</taxon>
    </lineage>
</organism>